<sequence>MSIFMIDWTLSHLIETPLDRSTLFGATNILLSMIRRFGAKARNDVCRKPLLVGTWRTLSSFLTSTPCYKTADTLMLMRKAAKSLSTLEIKAESPTSIITERIYQSKDIMSLSNIHSLCFNIATSYYEKHPVTDLNLLAMASILQYPLLAKNTLNKQAKEMKRLTQNEDYSMKHGAVIVSVDTIRQNYLTAMGIDSSLAKTSQQSDQRG</sequence>
<evidence type="ECO:0000313" key="1">
    <source>
        <dbReference type="EMBL" id="GAA5796991.1"/>
    </source>
</evidence>
<protein>
    <submittedName>
        <fullName evidence="1">Uncharacterized protein</fullName>
    </submittedName>
</protein>
<dbReference type="EMBL" id="BAABUJ010000007">
    <property type="protein sequence ID" value="GAA5796991.1"/>
    <property type="molecule type" value="Genomic_DNA"/>
</dbReference>
<gene>
    <name evidence="1" type="ORF">HPULCUR_002369</name>
</gene>
<evidence type="ECO:0000313" key="2">
    <source>
        <dbReference type="Proteomes" id="UP001476247"/>
    </source>
</evidence>
<keyword evidence="2" id="KW-1185">Reference proteome</keyword>
<name>A0ABP9XQH9_9FUNG</name>
<organism evidence="1 2">
    <name type="scientific">Helicostylum pulchrum</name>
    <dbReference type="NCBI Taxonomy" id="562976"/>
    <lineage>
        <taxon>Eukaryota</taxon>
        <taxon>Fungi</taxon>
        <taxon>Fungi incertae sedis</taxon>
        <taxon>Mucoromycota</taxon>
        <taxon>Mucoromycotina</taxon>
        <taxon>Mucoromycetes</taxon>
        <taxon>Mucorales</taxon>
        <taxon>Mucorineae</taxon>
        <taxon>Mucoraceae</taxon>
        <taxon>Helicostylum</taxon>
    </lineage>
</organism>
<proteinExistence type="predicted"/>
<accession>A0ABP9XQH9</accession>
<reference evidence="1 2" key="1">
    <citation type="submission" date="2024-04" db="EMBL/GenBank/DDBJ databases">
        <title>genome sequences of Mucor flavus KT1a and Helicostylum pulchrum KT1b strains isolation_sourced from the surface of a dry-aged beef.</title>
        <authorList>
            <person name="Toyotome T."/>
            <person name="Hosono M."/>
            <person name="Torimaru M."/>
            <person name="Fukuda K."/>
            <person name="Mikami N."/>
        </authorList>
    </citation>
    <scope>NUCLEOTIDE SEQUENCE [LARGE SCALE GENOMIC DNA]</scope>
    <source>
        <strain evidence="1 2">KT1b</strain>
    </source>
</reference>
<comment type="caution">
    <text evidence="1">The sequence shown here is derived from an EMBL/GenBank/DDBJ whole genome shotgun (WGS) entry which is preliminary data.</text>
</comment>
<dbReference type="Proteomes" id="UP001476247">
    <property type="component" value="Unassembled WGS sequence"/>
</dbReference>